<dbReference type="SUPFAM" id="SSF109854">
    <property type="entry name" value="DinB/YfiT-like putative metalloenzymes"/>
    <property type="match status" value="1"/>
</dbReference>
<dbReference type="Gene3D" id="1.20.120.450">
    <property type="entry name" value="dinb family like domain"/>
    <property type="match status" value="1"/>
</dbReference>
<evidence type="ECO:0000259" key="1">
    <source>
        <dbReference type="Pfam" id="PF12867"/>
    </source>
</evidence>
<feature type="domain" description="DinB-like" evidence="1">
    <location>
        <begin position="17"/>
        <end position="143"/>
    </location>
</feature>
<evidence type="ECO:0000313" key="3">
    <source>
        <dbReference type="Proteomes" id="UP000018896"/>
    </source>
</evidence>
<organism evidence="2 3">
    <name type="scientific">Halalkalibacter akibai (strain ATCC 43226 / DSM 21942 / CIP 109018 / JCM 9157 / 1139)</name>
    <name type="common">Bacillus akibai</name>
    <dbReference type="NCBI Taxonomy" id="1236973"/>
    <lineage>
        <taxon>Bacteria</taxon>
        <taxon>Bacillati</taxon>
        <taxon>Bacillota</taxon>
        <taxon>Bacilli</taxon>
        <taxon>Bacillales</taxon>
        <taxon>Bacillaceae</taxon>
        <taxon>Halalkalibacter</taxon>
    </lineage>
</organism>
<evidence type="ECO:0000313" key="2">
    <source>
        <dbReference type="EMBL" id="GAE36755.1"/>
    </source>
</evidence>
<dbReference type="AlphaFoldDB" id="W4QX94"/>
<proteinExistence type="predicted"/>
<accession>W4QX94</accession>
<gene>
    <name evidence="2" type="ORF">JCM9157_3973</name>
</gene>
<keyword evidence="3" id="KW-1185">Reference proteome</keyword>
<dbReference type="RefSeq" id="WP_052013242.1">
    <property type="nucleotide sequence ID" value="NZ_BAUV01000042.1"/>
</dbReference>
<dbReference type="InterPro" id="IPR034660">
    <property type="entry name" value="DinB/YfiT-like"/>
</dbReference>
<name>W4QX94_HALA3</name>
<dbReference type="eggNOG" id="COG2318">
    <property type="taxonomic scope" value="Bacteria"/>
</dbReference>
<dbReference type="OrthoDB" id="4295522at2"/>
<protein>
    <recommendedName>
        <fullName evidence="1">DinB-like domain-containing protein</fullName>
    </recommendedName>
</protein>
<sequence>MAVKAFSFARFANISGLQAATPEQLDTVPVGFSNSIRWNAGHVLVIAESILRHSEKYEPVLPSNYKDFFFMGTSPADWKDEPPSVSELEELSAKQVQAVQDLVENHLDSPLKKAFEIRGRSFDTVSELVSFISYHEGLHFATIKALLKATK</sequence>
<dbReference type="InterPro" id="IPR024775">
    <property type="entry name" value="DinB-like"/>
</dbReference>
<reference evidence="2 3" key="1">
    <citation type="journal article" date="2014" name="Genome Announc.">
        <title>Draft Genome Sequences of Three Alkaliphilic Bacillus Strains, Bacillus wakoensis JCM 9140T, Bacillus akibai JCM 9157T, and Bacillus hemicellulosilyticus JCM 9152T.</title>
        <authorList>
            <person name="Yuki M."/>
            <person name="Oshima K."/>
            <person name="Suda W."/>
            <person name="Oshida Y."/>
            <person name="Kitamura K."/>
            <person name="Iida T."/>
            <person name="Hattori M."/>
            <person name="Ohkuma M."/>
        </authorList>
    </citation>
    <scope>NUCLEOTIDE SEQUENCE [LARGE SCALE GENOMIC DNA]</scope>
    <source>
        <strain evidence="2 3">JCM 9157</strain>
    </source>
</reference>
<comment type="caution">
    <text evidence="2">The sequence shown here is derived from an EMBL/GenBank/DDBJ whole genome shotgun (WGS) entry which is preliminary data.</text>
</comment>
<dbReference type="STRING" id="1236973.JCM9157_3973"/>
<dbReference type="EMBL" id="BAUV01000042">
    <property type="protein sequence ID" value="GAE36755.1"/>
    <property type="molecule type" value="Genomic_DNA"/>
</dbReference>
<dbReference type="Pfam" id="PF12867">
    <property type="entry name" value="DinB_2"/>
    <property type="match status" value="1"/>
</dbReference>
<dbReference type="Proteomes" id="UP000018896">
    <property type="component" value="Unassembled WGS sequence"/>
</dbReference>